<feature type="transmembrane region" description="Helical" evidence="1">
    <location>
        <begin position="170"/>
        <end position="189"/>
    </location>
</feature>
<evidence type="ECO:0008006" key="4">
    <source>
        <dbReference type="Google" id="ProtNLM"/>
    </source>
</evidence>
<comment type="caution">
    <text evidence="2">The sequence shown here is derived from an EMBL/GenBank/DDBJ whole genome shotgun (WGS) entry which is preliminary data.</text>
</comment>
<organism evidence="2 3">
    <name type="scientific">Parthenolecanium corni</name>
    <dbReference type="NCBI Taxonomy" id="536013"/>
    <lineage>
        <taxon>Eukaryota</taxon>
        <taxon>Metazoa</taxon>
        <taxon>Ecdysozoa</taxon>
        <taxon>Arthropoda</taxon>
        <taxon>Hexapoda</taxon>
        <taxon>Insecta</taxon>
        <taxon>Pterygota</taxon>
        <taxon>Neoptera</taxon>
        <taxon>Paraneoptera</taxon>
        <taxon>Hemiptera</taxon>
        <taxon>Sternorrhyncha</taxon>
        <taxon>Coccoidea</taxon>
        <taxon>Coccidae</taxon>
        <taxon>Parthenolecanium</taxon>
    </lineage>
</organism>
<dbReference type="EMBL" id="JBBCAQ010000037">
    <property type="protein sequence ID" value="KAK7574050.1"/>
    <property type="molecule type" value="Genomic_DNA"/>
</dbReference>
<accession>A0AAN9T5P6</accession>
<dbReference type="InterPro" id="IPR012337">
    <property type="entry name" value="RNaseH-like_sf"/>
</dbReference>
<keyword evidence="1" id="KW-0812">Transmembrane</keyword>
<reference evidence="2 3" key="1">
    <citation type="submission" date="2024-03" db="EMBL/GenBank/DDBJ databases">
        <title>Adaptation during the transition from Ophiocordyceps entomopathogen to insect associate is accompanied by gene loss and intensified selection.</title>
        <authorList>
            <person name="Ward C.M."/>
            <person name="Onetto C.A."/>
            <person name="Borneman A.R."/>
        </authorList>
    </citation>
    <scope>NUCLEOTIDE SEQUENCE [LARGE SCALE GENOMIC DNA]</scope>
    <source>
        <strain evidence="2">AWRI1</strain>
        <tissue evidence="2">Single Adult Female</tissue>
    </source>
</reference>
<dbReference type="AlphaFoldDB" id="A0AAN9T5P6"/>
<dbReference type="InterPro" id="IPR052160">
    <property type="entry name" value="Gypsy_RT_Integrase-like"/>
</dbReference>
<protein>
    <recommendedName>
        <fullName evidence="4">Integrase catalytic domain-containing protein</fullName>
    </recommendedName>
</protein>
<dbReference type="SUPFAM" id="SSF53098">
    <property type="entry name" value="Ribonuclease H-like"/>
    <property type="match status" value="1"/>
</dbReference>
<dbReference type="PANTHER" id="PTHR47266">
    <property type="entry name" value="ENDONUCLEASE-RELATED"/>
    <property type="match status" value="1"/>
</dbReference>
<keyword evidence="1" id="KW-1133">Transmembrane helix</keyword>
<dbReference type="GO" id="GO:0003676">
    <property type="term" value="F:nucleic acid binding"/>
    <property type="evidence" value="ECO:0007669"/>
    <property type="project" value="InterPro"/>
</dbReference>
<dbReference type="Gene3D" id="3.30.420.10">
    <property type="entry name" value="Ribonuclease H-like superfamily/Ribonuclease H"/>
    <property type="match status" value="1"/>
</dbReference>
<evidence type="ECO:0000313" key="3">
    <source>
        <dbReference type="Proteomes" id="UP001367676"/>
    </source>
</evidence>
<evidence type="ECO:0000256" key="1">
    <source>
        <dbReference type="SAM" id="Phobius"/>
    </source>
</evidence>
<keyword evidence="3" id="KW-1185">Reference proteome</keyword>
<sequence>MSDQGRKFNSDLSNFFYETLGIKHRETSQKGEWDECLPYAISAYNKSVHSSTGFAPHELVFGKRANVPIEEDDTLGMTYEELLHTLQDKLRFLHDEAITKQIEKKGTTKERYDKHTRPIYFKENDLVAIKNHKHENKLDKRYLGPYTVVSASDSKCSYHYKDVKPYNTRLMRLLAFLFITLLTFLSVGAEEIVKPI</sequence>
<gene>
    <name evidence="2" type="ORF">V9T40_011241</name>
</gene>
<name>A0AAN9T5P6_9HEMI</name>
<keyword evidence="1" id="KW-0472">Membrane</keyword>
<evidence type="ECO:0000313" key="2">
    <source>
        <dbReference type="EMBL" id="KAK7574050.1"/>
    </source>
</evidence>
<proteinExistence type="predicted"/>
<dbReference type="InterPro" id="IPR036397">
    <property type="entry name" value="RNaseH_sf"/>
</dbReference>
<dbReference type="Proteomes" id="UP001367676">
    <property type="component" value="Unassembled WGS sequence"/>
</dbReference>